<reference evidence="8 9" key="1">
    <citation type="submission" date="2015-03" db="EMBL/GenBank/DDBJ databases">
        <authorList>
            <consortium name="Pathogen Informatics"/>
        </authorList>
    </citation>
    <scope>NUCLEOTIDE SEQUENCE [LARGE SCALE GENOMIC DNA]</scope>
    <source>
        <strain evidence="4 13">Bir 172</strain>
        <strain evidence="3 11">C09601061</strain>
        <strain evidence="5 8">D00501624</strain>
        <strain evidence="6 10">G09801536</strain>
        <strain evidence="2 12">H09601792</strain>
        <strain evidence="7 9">M09401471</strain>
    </source>
</reference>
<feature type="region of interest" description="Disordered" evidence="1">
    <location>
        <begin position="1"/>
        <end position="29"/>
    </location>
</feature>
<evidence type="ECO:0000313" key="9">
    <source>
        <dbReference type="Proteomes" id="UP000044938"/>
    </source>
</evidence>
<evidence type="ECO:0000313" key="10">
    <source>
        <dbReference type="Proteomes" id="UP000045842"/>
    </source>
</evidence>
<evidence type="ECO:0000313" key="4">
    <source>
        <dbReference type="EMBL" id="CKT75331.1"/>
    </source>
</evidence>
<dbReference type="Proteomes" id="UP000045842">
    <property type="component" value="Unassembled WGS sequence"/>
</dbReference>
<evidence type="ECO:0000313" key="3">
    <source>
        <dbReference type="EMBL" id="CFR86506.1"/>
    </source>
</evidence>
<gene>
    <name evidence="3" type="ORF">ERS007657_02502</name>
    <name evidence="5" type="ORF">ERS007661_02959</name>
    <name evidence="6" type="ORF">ERS007679_04030</name>
    <name evidence="2" type="ORF">ERS007688_03177</name>
    <name evidence="7" type="ORF">ERS007720_03552</name>
    <name evidence="4" type="ORF">ERS027646_04093</name>
</gene>
<evidence type="ECO:0000313" key="8">
    <source>
        <dbReference type="Proteomes" id="UP000039217"/>
    </source>
</evidence>
<feature type="compositionally biased region" description="Low complexity" evidence="1">
    <location>
        <begin position="1"/>
        <end position="14"/>
    </location>
</feature>
<dbReference type="Proteomes" id="UP000046680">
    <property type="component" value="Unassembled WGS sequence"/>
</dbReference>
<evidence type="ECO:0000256" key="1">
    <source>
        <dbReference type="SAM" id="MobiDB-lite"/>
    </source>
</evidence>
<proteinExistence type="predicted"/>
<dbReference type="Proteomes" id="UP000044938">
    <property type="component" value="Unassembled WGS sequence"/>
</dbReference>
<dbReference type="EMBL" id="CNGE01001130">
    <property type="protein sequence ID" value="CKT75331.1"/>
    <property type="molecule type" value="Genomic_DNA"/>
</dbReference>
<dbReference type="EMBL" id="CSAJ01000585">
    <property type="protein sequence ID" value="COW91892.1"/>
    <property type="molecule type" value="Genomic_DNA"/>
</dbReference>
<dbReference type="EMBL" id="CGCX01000975">
    <property type="protein sequence ID" value="CFR86506.1"/>
    <property type="molecule type" value="Genomic_DNA"/>
</dbReference>
<evidence type="ECO:0000313" key="2">
    <source>
        <dbReference type="EMBL" id="CFE64251.1"/>
    </source>
</evidence>
<evidence type="ECO:0000313" key="6">
    <source>
        <dbReference type="EMBL" id="COW57102.1"/>
    </source>
</evidence>
<sequence>MPSKTTRLVRSSPRSTRRSAARTTRTGVAVSQARIHIRMNPNTNVTIEMISTPVANCIRVRLSSTISNIAIRAMPTTGTPEPSSHTTMVRPRIPGANRRGGGPASSAWAANGRNANSVCR</sequence>
<dbReference type="EMBL" id="CSAD01000883">
    <property type="protein sequence ID" value="COW57102.1"/>
    <property type="molecule type" value="Genomic_DNA"/>
</dbReference>
<protein>
    <submittedName>
        <fullName evidence="2">Uncharacterized protein</fullName>
    </submittedName>
</protein>
<accession>A0A654TQX2</accession>
<dbReference type="Proteomes" id="UP000039217">
    <property type="component" value="Unassembled WGS sequence"/>
</dbReference>
<evidence type="ECO:0000313" key="13">
    <source>
        <dbReference type="Proteomes" id="UP000048948"/>
    </source>
</evidence>
<evidence type="ECO:0000313" key="12">
    <source>
        <dbReference type="Proteomes" id="UP000046947"/>
    </source>
</evidence>
<organism evidence="2 12">
    <name type="scientific">Mycobacterium tuberculosis</name>
    <dbReference type="NCBI Taxonomy" id="1773"/>
    <lineage>
        <taxon>Bacteria</taxon>
        <taxon>Bacillati</taxon>
        <taxon>Actinomycetota</taxon>
        <taxon>Actinomycetes</taxon>
        <taxon>Mycobacteriales</taxon>
        <taxon>Mycobacteriaceae</taxon>
        <taxon>Mycobacterium</taxon>
        <taxon>Mycobacterium tuberculosis complex</taxon>
    </lineage>
</organism>
<dbReference type="AlphaFoldDB" id="A0A654TQX2"/>
<evidence type="ECO:0000313" key="5">
    <source>
        <dbReference type="EMBL" id="CNV70657.1"/>
    </source>
</evidence>
<evidence type="ECO:0000313" key="7">
    <source>
        <dbReference type="EMBL" id="COW91892.1"/>
    </source>
</evidence>
<evidence type="ECO:0000313" key="11">
    <source>
        <dbReference type="Proteomes" id="UP000046680"/>
    </source>
</evidence>
<feature type="region of interest" description="Disordered" evidence="1">
    <location>
        <begin position="74"/>
        <end position="120"/>
    </location>
</feature>
<name>A0A654TQX2_MYCTX</name>
<dbReference type="EMBL" id="CQQC01001170">
    <property type="protein sequence ID" value="CNV70657.1"/>
    <property type="molecule type" value="Genomic_DNA"/>
</dbReference>
<dbReference type="Proteomes" id="UP000046947">
    <property type="component" value="Unassembled WGS sequence"/>
</dbReference>
<dbReference type="Proteomes" id="UP000048948">
    <property type="component" value="Unassembled WGS sequence"/>
</dbReference>
<feature type="compositionally biased region" description="Polar residues" evidence="1">
    <location>
        <begin position="76"/>
        <end position="87"/>
    </location>
</feature>
<dbReference type="EMBL" id="CFOH01000642">
    <property type="protein sequence ID" value="CFE64251.1"/>
    <property type="molecule type" value="Genomic_DNA"/>
</dbReference>